<dbReference type="AlphaFoldDB" id="A0A226E0D4"/>
<feature type="compositionally biased region" description="Low complexity" evidence="1">
    <location>
        <begin position="203"/>
        <end position="216"/>
    </location>
</feature>
<sequence length="310" mass="34497">MASELSLANLKTVLKENNTDLTNTIKSEVLKLNNTVVRVTNENEQLWREVNKLNLVISGVPDSEYESREDLGVKIDTIIVKIVGESRKFDTITRVGKFLKNSARLIKVRFLSISDRDEVYDNRYNAERPTYINEDIPPTMRRDHAIMRQKKKQFIKDGFGLQQIKMDWNRRIIRAGEETYKVVDGNIKLLVPNITTTSNSPPQSQNQNTTHQNFQNRVGSGHPNGTNPYYGGSDSSPGNHTNAKLTINGSRGSGRGHGPRGGSNQVGHRIHASDPSPFPPKSPSLPFNPSATSSARPPHFLGQSSLSLGN</sequence>
<evidence type="ECO:0000313" key="2">
    <source>
        <dbReference type="EMBL" id="OXA50401.1"/>
    </source>
</evidence>
<dbReference type="EMBL" id="LNIX01000009">
    <property type="protein sequence ID" value="OXA50401.1"/>
    <property type="molecule type" value="Genomic_DNA"/>
</dbReference>
<organism evidence="2 3">
    <name type="scientific">Folsomia candida</name>
    <name type="common">Springtail</name>
    <dbReference type="NCBI Taxonomy" id="158441"/>
    <lineage>
        <taxon>Eukaryota</taxon>
        <taxon>Metazoa</taxon>
        <taxon>Ecdysozoa</taxon>
        <taxon>Arthropoda</taxon>
        <taxon>Hexapoda</taxon>
        <taxon>Collembola</taxon>
        <taxon>Entomobryomorpha</taxon>
        <taxon>Isotomoidea</taxon>
        <taxon>Isotomidae</taxon>
        <taxon>Proisotominae</taxon>
        <taxon>Folsomia</taxon>
    </lineage>
</organism>
<comment type="caution">
    <text evidence="2">The sequence shown here is derived from an EMBL/GenBank/DDBJ whole genome shotgun (WGS) entry which is preliminary data.</text>
</comment>
<feature type="compositionally biased region" description="Polar residues" evidence="1">
    <location>
        <begin position="223"/>
        <end position="248"/>
    </location>
</feature>
<evidence type="ECO:0000256" key="1">
    <source>
        <dbReference type="SAM" id="MobiDB-lite"/>
    </source>
</evidence>
<feature type="compositionally biased region" description="Gly residues" evidence="1">
    <location>
        <begin position="251"/>
        <end position="261"/>
    </location>
</feature>
<keyword evidence="3" id="KW-1185">Reference proteome</keyword>
<proteinExistence type="predicted"/>
<dbReference type="Proteomes" id="UP000198287">
    <property type="component" value="Unassembled WGS sequence"/>
</dbReference>
<feature type="region of interest" description="Disordered" evidence="1">
    <location>
        <begin position="194"/>
        <end position="310"/>
    </location>
</feature>
<reference evidence="2 3" key="1">
    <citation type="submission" date="2015-12" db="EMBL/GenBank/DDBJ databases">
        <title>The genome of Folsomia candida.</title>
        <authorList>
            <person name="Faddeeva A."/>
            <person name="Derks M.F."/>
            <person name="Anvar Y."/>
            <person name="Smit S."/>
            <person name="Van Straalen N."/>
            <person name="Roelofs D."/>
        </authorList>
    </citation>
    <scope>NUCLEOTIDE SEQUENCE [LARGE SCALE GENOMIC DNA]</scope>
    <source>
        <strain evidence="2 3">VU population</strain>
        <tissue evidence="2">Whole body</tissue>
    </source>
</reference>
<gene>
    <name evidence="2" type="ORF">Fcan01_15225</name>
</gene>
<name>A0A226E0D4_FOLCA</name>
<evidence type="ECO:0000313" key="3">
    <source>
        <dbReference type="Proteomes" id="UP000198287"/>
    </source>
</evidence>
<protein>
    <submittedName>
        <fullName evidence="2">Uncharacterized protein</fullName>
    </submittedName>
</protein>
<accession>A0A226E0D4</accession>